<reference evidence="8" key="1">
    <citation type="submission" date="2017-04" db="EMBL/GenBank/DDBJ databases">
        <authorList>
            <person name="Varghese N."/>
            <person name="Submissions S."/>
        </authorList>
    </citation>
    <scope>NUCLEOTIDE SEQUENCE [LARGE SCALE GENOMIC DNA]</scope>
    <source>
        <strain evidence="8">USBA 82</strain>
    </source>
</reference>
<dbReference type="InterPro" id="IPR039424">
    <property type="entry name" value="SBP_5"/>
</dbReference>
<dbReference type="PANTHER" id="PTHR30290:SF10">
    <property type="entry name" value="PERIPLASMIC OLIGOPEPTIDE-BINDING PROTEIN-RELATED"/>
    <property type="match status" value="1"/>
</dbReference>
<keyword evidence="4 5" id="KW-0732">Signal</keyword>
<evidence type="ECO:0000256" key="3">
    <source>
        <dbReference type="ARBA" id="ARBA00022448"/>
    </source>
</evidence>
<accession>A0A1X7JWN8</accession>
<dbReference type="RefSeq" id="WP_085544724.1">
    <property type="nucleotide sequence ID" value="NZ_FXBB01000017.1"/>
</dbReference>
<dbReference type="GO" id="GO:0015833">
    <property type="term" value="P:peptide transport"/>
    <property type="evidence" value="ECO:0007669"/>
    <property type="project" value="TreeGrafter"/>
</dbReference>
<evidence type="ECO:0000313" key="7">
    <source>
        <dbReference type="EMBL" id="SMG32143.1"/>
    </source>
</evidence>
<feature type="domain" description="Solute-binding protein family 5" evidence="6">
    <location>
        <begin position="87"/>
        <end position="470"/>
    </location>
</feature>
<dbReference type="EMBL" id="FXBB01000017">
    <property type="protein sequence ID" value="SMG32143.1"/>
    <property type="molecule type" value="Genomic_DNA"/>
</dbReference>
<dbReference type="PIRSF" id="PIRSF002741">
    <property type="entry name" value="MppA"/>
    <property type="match status" value="1"/>
</dbReference>
<dbReference type="GO" id="GO:0043190">
    <property type="term" value="C:ATP-binding cassette (ABC) transporter complex"/>
    <property type="evidence" value="ECO:0007669"/>
    <property type="project" value="InterPro"/>
</dbReference>
<sequence length="553" mass="62610">MRVSGKLLKAIGTVITIAMLGSSSFAAETKLDENQFVNDYLVADPSTMDLTLRSDTYSSTMMRNVMEGLVRMEEKDGDYMMVPSGSKGWDVSDDGKVWTFHLRENHWEDGVPVTAEQYVYGLQRAADPKTGSPNSFFLEALLNFSQVNKGEMEVSQLGVKAIDDMTLEITLSAPTPAFLSMINETVYYPLRKDKVEEWGDKYGSEARYFIANGPFRIDSWVRNNSMTLVKNERYWDAENVKLDKVNIAIMPDETTYYNAFLSGELDFVIAGQAEWVDRFKGTKSTFNPYATATLSYAFYNNKDDLFKNANVRKAFTICVDREDINEMCFGGLRIPTYGWVVPTISVGDVNYREAAGDMIAEMAEELKVQGKTPKDLLIEGMSELGLGDDPSKLDVTFSLAGTSEWFRTMGEYLQQVYKTELGVNVKISYSEWGIFYDNVQKGNYQIGFMGWGAYYNDPYDVLSLFVSSYDAIKTGWSNDRFDELIRRSATEMNPEKRLKDYIEAETILIKENCVVSPVATARTNQFLKPYVNGFPTLGFSGMGYKYMYTTGRQ</sequence>
<keyword evidence="3" id="KW-0813">Transport</keyword>
<comment type="subcellular location">
    <subcellularLocation>
        <location evidence="1">Cell envelope</location>
    </subcellularLocation>
</comment>
<evidence type="ECO:0000259" key="6">
    <source>
        <dbReference type="Pfam" id="PF00496"/>
    </source>
</evidence>
<dbReference type="GO" id="GO:0042597">
    <property type="term" value="C:periplasmic space"/>
    <property type="evidence" value="ECO:0007669"/>
    <property type="project" value="UniProtKB-ARBA"/>
</dbReference>
<feature type="chain" id="PRO_5013276446" evidence="5">
    <location>
        <begin position="27"/>
        <end position="553"/>
    </location>
</feature>
<keyword evidence="8" id="KW-1185">Reference proteome</keyword>
<feature type="signal peptide" evidence="5">
    <location>
        <begin position="1"/>
        <end position="26"/>
    </location>
</feature>
<dbReference type="Pfam" id="PF00496">
    <property type="entry name" value="SBP_bac_5"/>
    <property type="match status" value="1"/>
</dbReference>
<name>A0A1X7JWN8_9BACT</name>
<dbReference type="GO" id="GO:0030313">
    <property type="term" value="C:cell envelope"/>
    <property type="evidence" value="ECO:0007669"/>
    <property type="project" value="UniProtKB-SubCell"/>
</dbReference>
<gene>
    <name evidence="7" type="ORF">SAMN06275492_1174</name>
</gene>
<dbReference type="PANTHER" id="PTHR30290">
    <property type="entry name" value="PERIPLASMIC BINDING COMPONENT OF ABC TRANSPORTER"/>
    <property type="match status" value="1"/>
</dbReference>
<proteinExistence type="inferred from homology"/>
<dbReference type="AlphaFoldDB" id="A0A1X7JWN8"/>
<dbReference type="CDD" id="cd08504">
    <property type="entry name" value="PBP2_OppA"/>
    <property type="match status" value="1"/>
</dbReference>
<dbReference type="OrthoDB" id="774at2"/>
<dbReference type="Gene3D" id="3.10.105.10">
    <property type="entry name" value="Dipeptide-binding Protein, Domain 3"/>
    <property type="match status" value="1"/>
</dbReference>
<evidence type="ECO:0000256" key="1">
    <source>
        <dbReference type="ARBA" id="ARBA00004196"/>
    </source>
</evidence>
<evidence type="ECO:0000256" key="2">
    <source>
        <dbReference type="ARBA" id="ARBA00005695"/>
    </source>
</evidence>
<dbReference type="Proteomes" id="UP000193355">
    <property type="component" value="Unassembled WGS sequence"/>
</dbReference>
<protein>
    <submittedName>
        <fullName evidence="7">Peptide/nickel transport system substrate-binding protein/oligopeptide transport system substrate-binding protein</fullName>
    </submittedName>
</protein>
<comment type="similarity">
    <text evidence="2">Belongs to the bacterial solute-binding protein 5 family.</text>
</comment>
<evidence type="ECO:0000256" key="4">
    <source>
        <dbReference type="ARBA" id="ARBA00022729"/>
    </source>
</evidence>
<dbReference type="SUPFAM" id="SSF53850">
    <property type="entry name" value="Periplasmic binding protein-like II"/>
    <property type="match status" value="1"/>
</dbReference>
<dbReference type="Gene3D" id="3.90.76.10">
    <property type="entry name" value="Dipeptide-binding Protein, Domain 1"/>
    <property type="match status" value="1"/>
</dbReference>
<dbReference type="FunFam" id="3.90.76.10:FF:000001">
    <property type="entry name" value="Oligopeptide ABC transporter substrate-binding protein"/>
    <property type="match status" value="1"/>
</dbReference>
<organism evidence="7 8">
    <name type="scientific">Dethiosulfovibrio salsuginis</name>
    <dbReference type="NCBI Taxonomy" id="561720"/>
    <lineage>
        <taxon>Bacteria</taxon>
        <taxon>Thermotogati</taxon>
        <taxon>Synergistota</taxon>
        <taxon>Synergistia</taxon>
        <taxon>Synergistales</taxon>
        <taxon>Dethiosulfovibrionaceae</taxon>
        <taxon>Dethiosulfovibrio</taxon>
    </lineage>
</organism>
<dbReference type="Gene3D" id="3.40.190.10">
    <property type="entry name" value="Periplasmic binding protein-like II"/>
    <property type="match status" value="1"/>
</dbReference>
<dbReference type="GO" id="GO:1904680">
    <property type="term" value="F:peptide transmembrane transporter activity"/>
    <property type="evidence" value="ECO:0007669"/>
    <property type="project" value="TreeGrafter"/>
</dbReference>
<evidence type="ECO:0000313" key="8">
    <source>
        <dbReference type="Proteomes" id="UP000193355"/>
    </source>
</evidence>
<dbReference type="InterPro" id="IPR000914">
    <property type="entry name" value="SBP_5_dom"/>
</dbReference>
<dbReference type="STRING" id="561720.SAMN06275492_1174"/>
<evidence type="ECO:0000256" key="5">
    <source>
        <dbReference type="SAM" id="SignalP"/>
    </source>
</evidence>
<dbReference type="InterPro" id="IPR030678">
    <property type="entry name" value="Peptide/Ni-bd"/>
</dbReference>